<evidence type="ECO:0000259" key="3">
    <source>
        <dbReference type="PROSITE" id="PS50930"/>
    </source>
</evidence>
<feature type="transmembrane region" description="Helical" evidence="2">
    <location>
        <begin position="49"/>
        <end position="71"/>
    </location>
</feature>
<reference evidence="4" key="1">
    <citation type="journal article" date="2014" name="Int. J. Syst. Evol. Microbiol.">
        <title>Complete genome sequence of Corynebacterium casei LMG S-19264T (=DSM 44701T), isolated from a smear-ripened cheese.</title>
        <authorList>
            <consortium name="US DOE Joint Genome Institute (JGI-PGF)"/>
            <person name="Walter F."/>
            <person name="Albersmeier A."/>
            <person name="Kalinowski J."/>
            <person name="Ruckert C."/>
        </authorList>
    </citation>
    <scope>NUCLEOTIDE SEQUENCE</scope>
    <source>
        <strain evidence="4">KCTC 42731</strain>
    </source>
</reference>
<gene>
    <name evidence="4" type="ORF">GCM10017161_42510</name>
</gene>
<feature type="domain" description="HTH LytTR-type" evidence="3">
    <location>
        <begin position="194"/>
        <end position="279"/>
    </location>
</feature>
<accession>A0A919BRT7</accession>
<keyword evidence="2" id="KW-0472">Membrane</keyword>
<evidence type="ECO:0000256" key="2">
    <source>
        <dbReference type="SAM" id="Phobius"/>
    </source>
</evidence>
<dbReference type="Proteomes" id="UP000623842">
    <property type="component" value="Unassembled WGS sequence"/>
</dbReference>
<keyword evidence="2" id="KW-0812">Transmembrane</keyword>
<dbReference type="GO" id="GO:0000160">
    <property type="term" value="P:phosphorelay signal transduction system"/>
    <property type="evidence" value="ECO:0007669"/>
    <property type="project" value="UniProtKB-KW"/>
</dbReference>
<dbReference type="GO" id="GO:0003677">
    <property type="term" value="F:DNA binding"/>
    <property type="evidence" value="ECO:0007669"/>
    <property type="project" value="InterPro"/>
</dbReference>
<protein>
    <recommendedName>
        <fullName evidence="3">HTH LytTR-type domain-containing protein</fullName>
    </recommendedName>
</protein>
<sequence length="279" mass="31922">MTNREITQQNQPLIKKLLEKDFVSDSILVAVFASFITFLQPFGMVETPWLYAWSFWLCICLSGYCIFTVVIKFVEVQLSKQLPMTLRNKQWFILTISTLIASFIMAFVAQIIIGLFFDAFDRFWHFIVPSFFTSLLIGGILTIAAATKSHLKQQKHLIQEQQQALENQPESDISPSAIAQPLINKLPIEKRGVLYCLEMDDHYLKVHTDKGNHLILMRLKDAIDLLKGYPGSQVHRSWWVAHEAILATKKDGRKINLSLVNGLEVPVSKTYEENVKAHS</sequence>
<keyword evidence="2" id="KW-1133">Transmembrane helix</keyword>
<keyword evidence="5" id="KW-1185">Reference proteome</keyword>
<comment type="caution">
    <text evidence="4">The sequence shown here is derived from an EMBL/GenBank/DDBJ whole genome shotgun (WGS) entry which is preliminary data.</text>
</comment>
<feature type="transmembrane region" description="Helical" evidence="2">
    <location>
        <begin position="123"/>
        <end position="146"/>
    </location>
</feature>
<dbReference type="AlphaFoldDB" id="A0A919BRT7"/>
<feature type="transmembrane region" description="Helical" evidence="2">
    <location>
        <begin position="21"/>
        <end position="43"/>
    </location>
</feature>
<reference evidence="4" key="2">
    <citation type="submission" date="2020-09" db="EMBL/GenBank/DDBJ databases">
        <authorList>
            <person name="Sun Q."/>
            <person name="Kim S."/>
        </authorList>
    </citation>
    <scope>NUCLEOTIDE SEQUENCE</scope>
    <source>
        <strain evidence="4">KCTC 42731</strain>
    </source>
</reference>
<dbReference type="RefSeq" id="WP_189774952.1">
    <property type="nucleotide sequence ID" value="NZ_BNCK01000017.1"/>
</dbReference>
<name>A0A919BRT7_9GAMM</name>
<feature type="transmembrane region" description="Helical" evidence="2">
    <location>
        <begin position="91"/>
        <end position="117"/>
    </location>
</feature>
<keyword evidence="1" id="KW-0902">Two-component regulatory system</keyword>
<organism evidence="4 5">
    <name type="scientific">Thalassotalea marina</name>
    <dbReference type="NCBI Taxonomy" id="1673741"/>
    <lineage>
        <taxon>Bacteria</taxon>
        <taxon>Pseudomonadati</taxon>
        <taxon>Pseudomonadota</taxon>
        <taxon>Gammaproteobacteria</taxon>
        <taxon>Alteromonadales</taxon>
        <taxon>Colwelliaceae</taxon>
        <taxon>Thalassotalea</taxon>
    </lineage>
</organism>
<evidence type="ECO:0000313" key="5">
    <source>
        <dbReference type="Proteomes" id="UP000623842"/>
    </source>
</evidence>
<evidence type="ECO:0000313" key="4">
    <source>
        <dbReference type="EMBL" id="GHG08229.1"/>
    </source>
</evidence>
<dbReference type="Gene3D" id="2.40.50.1020">
    <property type="entry name" value="LytTr DNA-binding domain"/>
    <property type="match status" value="1"/>
</dbReference>
<dbReference type="InterPro" id="IPR007492">
    <property type="entry name" value="LytTR_DNA-bd_dom"/>
</dbReference>
<dbReference type="Pfam" id="PF04397">
    <property type="entry name" value="LytTR"/>
    <property type="match status" value="1"/>
</dbReference>
<dbReference type="SMART" id="SM00850">
    <property type="entry name" value="LytTR"/>
    <property type="match status" value="1"/>
</dbReference>
<proteinExistence type="predicted"/>
<evidence type="ECO:0000256" key="1">
    <source>
        <dbReference type="ARBA" id="ARBA00023012"/>
    </source>
</evidence>
<dbReference type="EMBL" id="BNCK01000017">
    <property type="protein sequence ID" value="GHG08229.1"/>
    <property type="molecule type" value="Genomic_DNA"/>
</dbReference>
<dbReference type="PROSITE" id="PS50930">
    <property type="entry name" value="HTH_LYTTR"/>
    <property type="match status" value="1"/>
</dbReference>